<keyword evidence="3 9" id="KW-0547">Nucleotide-binding</keyword>
<dbReference type="Gene3D" id="1.10.510.10">
    <property type="entry name" value="Transferase(Phosphotransferase) domain 1"/>
    <property type="match status" value="1"/>
</dbReference>
<gene>
    <name evidence="14" type="ORF">CYY_005491</name>
</gene>
<proteinExistence type="predicted"/>
<evidence type="ECO:0000256" key="9">
    <source>
        <dbReference type="PROSITE-ProRule" id="PRU10141"/>
    </source>
</evidence>
<comment type="function">
    <text evidence="7">Required for proper chemotaxis and phagocytosis; proper spatiotemporal control of F-actin levels in chemotaxing cells. Negative regulator of the PI3K (phosphatidylinositol 3 kinase) pathway. Predominantly phosphorylates serines and threonines and tyrosines at a lower level.</text>
</comment>
<dbReference type="CDD" id="cd00173">
    <property type="entry name" value="SH2"/>
    <property type="match status" value="1"/>
</dbReference>
<name>A0A8J4PWC1_9MYCE</name>
<dbReference type="GO" id="GO:0005524">
    <property type="term" value="F:ATP binding"/>
    <property type="evidence" value="ECO:0007669"/>
    <property type="project" value="UniProtKB-UniRule"/>
</dbReference>
<dbReference type="Gene3D" id="3.30.505.10">
    <property type="entry name" value="SH2 domain"/>
    <property type="match status" value="1"/>
</dbReference>
<dbReference type="InterPro" id="IPR000980">
    <property type="entry name" value="SH2"/>
</dbReference>
<dbReference type="SMART" id="SM00252">
    <property type="entry name" value="SH2"/>
    <property type="match status" value="1"/>
</dbReference>
<evidence type="ECO:0000259" key="13">
    <source>
        <dbReference type="PROSITE" id="PS50011"/>
    </source>
</evidence>
<dbReference type="InterPro" id="IPR008271">
    <property type="entry name" value="Ser/Thr_kinase_AS"/>
</dbReference>
<keyword evidence="2" id="KW-0808">Transferase</keyword>
<evidence type="ECO:0000259" key="12">
    <source>
        <dbReference type="PROSITE" id="PS50001"/>
    </source>
</evidence>
<dbReference type="PANTHER" id="PTHR44329">
    <property type="entry name" value="SERINE/THREONINE-PROTEIN KINASE TNNI3K-RELATED"/>
    <property type="match status" value="1"/>
</dbReference>
<evidence type="ECO:0000256" key="6">
    <source>
        <dbReference type="ARBA" id="ARBA00023137"/>
    </source>
</evidence>
<keyword evidence="6" id="KW-0829">Tyrosine-protein kinase</keyword>
<dbReference type="InterPro" id="IPR011009">
    <property type="entry name" value="Kinase-like_dom_sf"/>
</dbReference>
<evidence type="ECO:0000313" key="15">
    <source>
        <dbReference type="Proteomes" id="UP000695562"/>
    </source>
</evidence>
<reference evidence="14" key="1">
    <citation type="submission" date="2020-01" db="EMBL/GenBank/DDBJ databases">
        <title>Development of genomics and gene disruption for Polysphondylium violaceum indicates a role for the polyketide synthase stlB in stalk morphogenesis.</title>
        <authorList>
            <person name="Narita B."/>
            <person name="Kawabe Y."/>
            <person name="Kin K."/>
            <person name="Saito T."/>
            <person name="Gibbs R."/>
            <person name="Kuspa A."/>
            <person name="Muzny D."/>
            <person name="Queller D."/>
            <person name="Richards S."/>
            <person name="Strassman J."/>
            <person name="Sucgang R."/>
            <person name="Worley K."/>
            <person name="Schaap P."/>
        </authorList>
    </citation>
    <scope>NUCLEOTIDE SEQUENCE</scope>
    <source>
        <strain evidence="14">QSvi11</strain>
    </source>
</reference>
<dbReference type="GO" id="GO:0004713">
    <property type="term" value="F:protein tyrosine kinase activity"/>
    <property type="evidence" value="ECO:0007669"/>
    <property type="project" value="UniProtKB-KW"/>
</dbReference>
<evidence type="ECO:0000256" key="1">
    <source>
        <dbReference type="ARBA" id="ARBA00022527"/>
    </source>
</evidence>
<dbReference type="PROSITE" id="PS50001">
    <property type="entry name" value="SH2"/>
    <property type="match status" value="1"/>
</dbReference>
<evidence type="ECO:0008006" key="16">
    <source>
        <dbReference type="Google" id="ProtNLM"/>
    </source>
</evidence>
<keyword evidence="5 9" id="KW-0067">ATP-binding</keyword>
<dbReference type="CDD" id="cd13999">
    <property type="entry name" value="STKc_MAP3K-like"/>
    <property type="match status" value="1"/>
</dbReference>
<feature type="domain" description="SH2" evidence="12">
    <location>
        <begin position="516"/>
        <end position="589"/>
    </location>
</feature>
<feature type="region of interest" description="Disordered" evidence="11">
    <location>
        <begin position="109"/>
        <end position="143"/>
    </location>
</feature>
<evidence type="ECO:0000256" key="5">
    <source>
        <dbReference type="ARBA" id="ARBA00022840"/>
    </source>
</evidence>
<evidence type="ECO:0000256" key="11">
    <source>
        <dbReference type="SAM" id="MobiDB-lite"/>
    </source>
</evidence>
<keyword evidence="15" id="KW-1185">Reference proteome</keyword>
<accession>A0A8J4PWC1</accession>
<dbReference type="AlphaFoldDB" id="A0A8J4PWC1"/>
<keyword evidence="8" id="KW-0727">SH2 domain</keyword>
<dbReference type="PRINTS" id="PR00109">
    <property type="entry name" value="TYRKINASE"/>
</dbReference>
<dbReference type="InterPro" id="IPR051681">
    <property type="entry name" value="Ser/Thr_Kinases-Pseudokinases"/>
</dbReference>
<dbReference type="Gene3D" id="3.30.200.20">
    <property type="entry name" value="Phosphorylase Kinase, domain 1"/>
    <property type="match status" value="1"/>
</dbReference>
<keyword evidence="1" id="KW-0723">Serine/threonine-protein kinase</keyword>
<dbReference type="SMART" id="SM00220">
    <property type="entry name" value="S_TKc"/>
    <property type="match status" value="1"/>
</dbReference>
<protein>
    <recommendedName>
        <fullName evidence="16">SH2 domain-containing protein</fullName>
    </recommendedName>
</protein>
<evidence type="ECO:0000256" key="2">
    <source>
        <dbReference type="ARBA" id="ARBA00022679"/>
    </source>
</evidence>
<dbReference type="Proteomes" id="UP000695562">
    <property type="component" value="Unassembled WGS sequence"/>
</dbReference>
<organism evidence="14 15">
    <name type="scientific">Polysphondylium violaceum</name>
    <dbReference type="NCBI Taxonomy" id="133409"/>
    <lineage>
        <taxon>Eukaryota</taxon>
        <taxon>Amoebozoa</taxon>
        <taxon>Evosea</taxon>
        <taxon>Eumycetozoa</taxon>
        <taxon>Dictyostelia</taxon>
        <taxon>Dictyosteliales</taxon>
        <taxon>Dictyosteliaceae</taxon>
        <taxon>Polysphondylium</taxon>
    </lineage>
</organism>
<comment type="caution">
    <text evidence="14">The sequence shown here is derived from an EMBL/GenBank/DDBJ whole genome shotgun (WGS) entry which is preliminary data.</text>
</comment>
<dbReference type="PROSITE" id="PS50011">
    <property type="entry name" value="PROTEIN_KINASE_DOM"/>
    <property type="match status" value="1"/>
</dbReference>
<sequence length="633" mass="70802">MNKIQEIEKNINQLNDEIKALEIRQALKDLEIKSLVDLSISTANPQSNNKKKIDTLFSETIADLMAQAEKAQKIVALKKDLISSLIDQGTNGSVVDYWEQLKNSSFAKTTSPDPSVILNSGTTTQDNTPHNQTPPTDESEEKEIEKWEIDKADIIFNREAKLGSGAFGSVFKGVVRGKEVAIKKLTQQFFDESIMNEFKKEVCLMTKLRNPHLLLFMGACTTPGDLCIVTELMPKGSVHSLLRVKDDSPDFITFQRAILIARDTALGMNWLHLSNPPILHLDLKPANLLVDNNWVVKVADFGLSKIKIGSSTTGQAGSPLYMAPEMLLNKEYDEKCDVFSFGILLWELLTKQEPYNKAFTSYPELSTGVAHRGVRPTIPDYFPTRLKEFLNRCWEQNPVRRPSFSDITKQKILDLILIDGLVTDHGGRQFWAHHFLGKEEVGWNQFYPAFCSSFAIDMRVHSGDSLTVKCLRLLLVPIDSESVSLEQFGKILSWFGPLNGGEEFMDRVNSICSIKGFLGEASSKNVAQYLAGKKSGTYIIRFSSEPGCYAISYLSKTKEITHTKVVKQPQGYKHFGGNTFYPSIDELIKNTFKNLGLKDPFEGGQFHALMQGAKNPNLNLAGAYIAVPLSKKI</sequence>
<dbReference type="SUPFAM" id="SSF55550">
    <property type="entry name" value="SH2 domain"/>
    <property type="match status" value="1"/>
</dbReference>
<dbReference type="SUPFAM" id="SSF56112">
    <property type="entry name" value="Protein kinase-like (PK-like)"/>
    <property type="match status" value="1"/>
</dbReference>
<dbReference type="InterPro" id="IPR000719">
    <property type="entry name" value="Prot_kinase_dom"/>
</dbReference>
<feature type="coiled-coil region" evidence="10">
    <location>
        <begin position="4"/>
        <end position="31"/>
    </location>
</feature>
<evidence type="ECO:0000256" key="10">
    <source>
        <dbReference type="SAM" id="Coils"/>
    </source>
</evidence>
<dbReference type="PROSITE" id="PS00107">
    <property type="entry name" value="PROTEIN_KINASE_ATP"/>
    <property type="match status" value="1"/>
</dbReference>
<evidence type="ECO:0000256" key="4">
    <source>
        <dbReference type="ARBA" id="ARBA00022777"/>
    </source>
</evidence>
<dbReference type="PROSITE" id="PS00108">
    <property type="entry name" value="PROTEIN_KINASE_ST"/>
    <property type="match status" value="1"/>
</dbReference>
<dbReference type="EMBL" id="AJWJ01000220">
    <property type="protein sequence ID" value="KAF2073209.1"/>
    <property type="molecule type" value="Genomic_DNA"/>
</dbReference>
<dbReference type="Pfam" id="PF07714">
    <property type="entry name" value="PK_Tyr_Ser-Thr"/>
    <property type="match status" value="1"/>
</dbReference>
<dbReference type="OrthoDB" id="14598at2759"/>
<dbReference type="InterPro" id="IPR001245">
    <property type="entry name" value="Ser-Thr/Tyr_kinase_cat_dom"/>
</dbReference>
<evidence type="ECO:0000256" key="8">
    <source>
        <dbReference type="PROSITE-ProRule" id="PRU00191"/>
    </source>
</evidence>
<dbReference type="Pfam" id="PF00017">
    <property type="entry name" value="SH2"/>
    <property type="match status" value="1"/>
</dbReference>
<evidence type="ECO:0000256" key="7">
    <source>
        <dbReference type="ARBA" id="ARBA00025089"/>
    </source>
</evidence>
<feature type="binding site" evidence="9">
    <location>
        <position position="184"/>
    </location>
    <ligand>
        <name>ATP</name>
        <dbReference type="ChEBI" id="CHEBI:30616"/>
    </ligand>
</feature>
<feature type="compositionally biased region" description="Polar residues" evidence="11">
    <location>
        <begin position="109"/>
        <end position="136"/>
    </location>
</feature>
<dbReference type="PANTHER" id="PTHR44329:SF243">
    <property type="entry name" value="DUAL SPECIFICITY PROTEIN KINASE SHKB"/>
    <property type="match status" value="1"/>
</dbReference>
<dbReference type="GO" id="GO:0004674">
    <property type="term" value="F:protein serine/threonine kinase activity"/>
    <property type="evidence" value="ECO:0007669"/>
    <property type="project" value="UniProtKB-KW"/>
</dbReference>
<keyword evidence="10" id="KW-0175">Coiled coil</keyword>
<evidence type="ECO:0000256" key="3">
    <source>
        <dbReference type="ARBA" id="ARBA00022741"/>
    </source>
</evidence>
<dbReference type="InterPro" id="IPR017441">
    <property type="entry name" value="Protein_kinase_ATP_BS"/>
</dbReference>
<keyword evidence="4" id="KW-0418">Kinase</keyword>
<dbReference type="InterPro" id="IPR036860">
    <property type="entry name" value="SH2_dom_sf"/>
</dbReference>
<feature type="domain" description="Protein kinase" evidence="13">
    <location>
        <begin position="156"/>
        <end position="413"/>
    </location>
</feature>
<evidence type="ECO:0000313" key="14">
    <source>
        <dbReference type="EMBL" id="KAF2073209.1"/>
    </source>
</evidence>